<protein>
    <submittedName>
        <fullName evidence="2">CCD81 protein</fullName>
    </submittedName>
</protein>
<feature type="domain" description="CCDC81 HU" evidence="1">
    <location>
        <begin position="56"/>
        <end position="126"/>
    </location>
</feature>
<dbReference type="Proteomes" id="UP000522663">
    <property type="component" value="Unassembled WGS sequence"/>
</dbReference>
<keyword evidence="3" id="KW-1185">Reference proteome</keyword>
<evidence type="ECO:0000259" key="1">
    <source>
        <dbReference type="Pfam" id="PF18289"/>
    </source>
</evidence>
<dbReference type="InterPro" id="IPR040673">
    <property type="entry name" value="CCDC81_HU_dom_2"/>
</dbReference>
<dbReference type="InterPro" id="IPR026295">
    <property type="entry name" value="CCD81"/>
</dbReference>
<comment type="caution">
    <text evidence="2">The sequence shown here is derived from an EMBL/GenBank/DDBJ whole genome shotgun (WGS) entry which is preliminary data.</text>
</comment>
<dbReference type="Pfam" id="PF18289">
    <property type="entry name" value="HU-CCDC81_euk_2"/>
    <property type="match status" value="1"/>
</dbReference>
<evidence type="ECO:0000313" key="2">
    <source>
        <dbReference type="EMBL" id="NXJ12900.1"/>
    </source>
</evidence>
<dbReference type="AlphaFoldDB" id="A0A7K9YUV7"/>
<dbReference type="EMBL" id="VXAB01010288">
    <property type="protein sequence ID" value="NXJ12900.1"/>
    <property type="molecule type" value="Genomic_DNA"/>
</dbReference>
<feature type="non-terminal residue" evidence="2">
    <location>
        <position position="1"/>
    </location>
</feature>
<dbReference type="PANTHER" id="PTHR14362:SF2">
    <property type="entry name" value="COILED-COIL DOMAIN-CONTAINING PROTEIN 81"/>
    <property type="match status" value="1"/>
</dbReference>
<dbReference type="GO" id="GO:0005815">
    <property type="term" value="C:microtubule organizing center"/>
    <property type="evidence" value="ECO:0007669"/>
    <property type="project" value="TreeGrafter"/>
</dbReference>
<name>A0A7K9YUV7_9GALL</name>
<evidence type="ECO:0000313" key="3">
    <source>
        <dbReference type="Proteomes" id="UP000522663"/>
    </source>
</evidence>
<dbReference type="OrthoDB" id="125906at2759"/>
<accession>A0A7K9YUV7</accession>
<feature type="non-terminal residue" evidence="2">
    <location>
        <position position="138"/>
    </location>
</feature>
<gene>
    <name evidence="2" type="primary">Ccdc81_1</name>
    <name evidence="2" type="ORF">ODOGUJ_R10427</name>
</gene>
<sequence length="138" mass="15823">QGVQVERLGVFAVLKEPFHGKDYSISVRRPVFQLDISAVGPQHISYHDEIIPDGVEIEPLNYRQLSQATGISLIEVQRCVQETILMFHHLLRDKEDVSFAFKNIGVLTYEDEFLCTRFYFSCITELGNEAHLIVLLQT</sequence>
<organism evidence="2 3">
    <name type="scientific">Odontophorus gujanensis</name>
    <name type="common">marbled wood quail</name>
    <dbReference type="NCBI Taxonomy" id="886794"/>
    <lineage>
        <taxon>Eukaryota</taxon>
        <taxon>Metazoa</taxon>
        <taxon>Chordata</taxon>
        <taxon>Craniata</taxon>
        <taxon>Vertebrata</taxon>
        <taxon>Euteleostomi</taxon>
        <taxon>Archelosauria</taxon>
        <taxon>Archosauria</taxon>
        <taxon>Dinosauria</taxon>
        <taxon>Saurischia</taxon>
        <taxon>Theropoda</taxon>
        <taxon>Coelurosauria</taxon>
        <taxon>Aves</taxon>
        <taxon>Neognathae</taxon>
        <taxon>Galloanserae</taxon>
        <taxon>Galliformes</taxon>
        <taxon>Odontophoridae</taxon>
        <taxon>Odontophorus</taxon>
    </lineage>
</organism>
<dbReference type="PANTHER" id="PTHR14362">
    <property type="entry name" value="COILED-COIL DOMAIN-CONTAINING PROTEIN 81"/>
    <property type="match status" value="1"/>
</dbReference>
<proteinExistence type="predicted"/>
<reference evidence="2 3" key="1">
    <citation type="submission" date="2019-09" db="EMBL/GenBank/DDBJ databases">
        <title>Bird 10,000 Genomes (B10K) Project - Family phase.</title>
        <authorList>
            <person name="Zhang G."/>
        </authorList>
    </citation>
    <scope>NUCLEOTIDE SEQUENCE [LARGE SCALE GENOMIC DNA]</scope>
    <source>
        <strain evidence="2">B10K-DU-001-53</strain>
        <tissue evidence="2">Muscle</tissue>
    </source>
</reference>